<accession>A0A9P0MBF9</accession>
<keyword evidence="1" id="KW-0472">Membrane</keyword>
<dbReference type="EMBL" id="CAKOFQ010008279">
    <property type="protein sequence ID" value="CAH2013171.1"/>
    <property type="molecule type" value="Genomic_DNA"/>
</dbReference>
<dbReference type="Proteomes" id="UP001152888">
    <property type="component" value="Unassembled WGS sequence"/>
</dbReference>
<evidence type="ECO:0000313" key="3">
    <source>
        <dbReference type="Proteomes" id="UP001152888"/>
    </source>
</evidence>
<organism evidence="2 3">
    <name type="scientific">Acanthoscelides obtectus</name>
    <name type="common">Bean weevil</name>
    <name type="synonym">Bruchus obtectus</name>
    <dbReference type="NCBI Taxonomy" id="200917"/>
    <lineage>
        <taxon>Eukaryota</taxon>
        <taxon>Metazoa</taxon>
        <taxon>Ecdysozoa</taxon>
        <taxon>Arthropoda</taxon>
        <taxon>Hexapoda</taxon>
        <taxon>Insecta</taxon>
        <taxon>Pterygota</taxon>
        <taxon>Neoptera</taxon>
        <taxon>Endopterygota</taxon>
        <taxon>Coleoptera</taxon>
        <taxon>Polyphaga</taxon>
        <taxon>Cucujiformia</taxon>
        <taxon>Chrysomeloidea</taxon>
        <taxon>Chrysomelidae</taxon>
        <taxon>Bruchinae</taxon>
        <taxon>Bruchini</taxon>
        <taxon>Acanthoscelides</taxon>
    </lineage>
</organism>
<gene>
    <name evidence="2" type="ORF">ACAOBT_LOCUS33253</name>
</gene>
<feature type="non-terminal residue" evidence="2">
    <location>
        <position position="1"/>
    </location>
</feature>
<evidence type="ECO:0000256" key="1">
    <source>
        <dbReference type="SAM" id="Phobius"/>
    </source>
</evidence>
<keyword evidence="3" id="KW-1185">Reference proteome</keyword>
<feature type="transmembrane region" description="Helical" evidence="1">
    <location>
        <begin position="287"/>
        <end position="310"/>
    </location>
</feature>
<evidence type="ECO:0000313" key="2">
    <source>
        <dbReference type="EMBL" id="CAH2013171.1"/>
    </source>
</evidence>
<dbReference type="AlphaFoldDB" id="A0A9P0MBF9"/>
<keyword evidence="1" id="KW-1133">Transmembrane helix</keyword>
<sequence length="315" mass="36092">NFCDVCLEKFIIQAWEIHDTQQQRAIVIHLFYHGFRTTGIWPLYTEIFREEEFLTSWVTDRALPPTVVHEGSVIQYDKPQVPRTSREAKRSPRPLINDLPYYNTTVSNTDKNAEVSSSLHSVPSTLKASITSIGETPKSKKTCARPESKTMKLVSTRRNYKKKGKTSEKESSDCDDDDCFCLVCMGPFSQSVPKKEWIQCIECSHSIWCLVQNLVPIKLFCTSILRRPLSTTVNVCKLKFGGFKIYSKKSHLRFHRFSAQHLAVAYQVSDKQCHRKRLVNVAIRCSIVIFSSAAPFAQTNITTVVFLLLLMKFVR</sequence>
<keyword evidence="1" id="KW-0812">Transmembrane</keyword>
<name>A0A9P0MBF9_ACAOB</name>
<reference evidence="2" key="1">
    <citation type="submission" date="2022-03" db="EMBL/GenBank/DDBJ databases">
        <authorList>
            <person name="Sayadi A."/>
        </authorList>
    </citation>
    <scope>NUCLEOTIDE SEQUENCE</scope>
</reference>
<comment type="caution">
    <text evidence="2">The sequence shown here is derived from an EMBL/GenBank/DDBJ whole genome shotgun (WGS) entry which is preliminary data.</text>
</comment>
<proteinExistence type="predicted"/>
<protein>
    <submittedName>
        <fullName evidence="2">Uncharacterized protein</fullName>
    </submittedName>
</protein>